<accession>A0ACC0DZC2</accession>
<reference evidence="2" key="1">
    <citation type="journal article" date="2018" name="BMC Genomics">
        <title>Genomic insights into host adaptation between the wheat stripe rust pathogen (Puccinia striiformis f. sp. tritici) and the barley stripe rust pathogen (Puccinia striiformis f. sp. hordei).</title>
        <authorList>
            <person name="Xia C."/>
            <person name="Wang M."/>
            <person name="Yin C."/>
            <person name="Cornejo O.E."/>
            <person name="Hulbert S.H."/>
            <person name="Chen X."/>
        </authorList>
    </citation>
    <scope>NUCLEOTIDE SEQUENCE [LARGE SCALE GENOMIC DNA]</scope>
    <source>
        <strain evidence="2">93-210</strain>
    </source>
</reference>
<reference evidence="1 2" key="3">
    <citation type="journal article" date="2022" name="Microbiol. Spectr.">
        <title>Folding features and dynamics of 3D genome architecture in plant fungal pathogens.</title>
        <authorList>
            <person name="Xia C."/>
        </authorList>
    </citation>
    <scope>NUCLEOTIDE SEQUENCE [LARGE SCALE GENOMIC DNA]</scope>
    <source>
        <strain evidence="1 2">93-210</strain>
    </source>
</reference>
<organism evidence="1 2">
    <name type="scientific">Puccinia striiformis f. sp. tritici</name>
    <dbReference type="NCBI Taxonomy" id="168172"/>
    <lineage>
        <taxon>Eukaryota</taxon>
        <taxon>Fungi</taxon>
        <taxon>Dikarya</taxon>
        <taxon>Basidiomycota</taxon>
        <taxon>Pucciniomycotina</taxon>
        <taxon>Pucciniomycetes</taxon>
        <taxon>Pucciniales</taxon>
        <taxon>Pucciniaceae</taxon>
        <taxon>Puccinia</taxon>
    </lineage>
</organism>
<sequence length="138" mass="16130">MLNTYESRKPSKTKQNHSAQEHELLPNVHALKHFRGYVKGSPVLVRTDHESLKYFKNQRHVNRRLARFVDEIPFNVHIIYRPGPEQMAADSLSRKPNCDSDPDPPETADSLFTLEPIVHKSFKRLQHLKEDHSLQNQE</sequence>
<gene>
    <name evidence="1" type="ORF">MJO28_013405</name>
</gene>
<comment type="caution">
    <text evidence="1">The sequence shown here is derived from an EMBL/GenBank/DDBJ whole genome shotgun (WGS) entry which is preliminary data.</text>
</comment>
<evidence type="ECO:0000313" key="1">
    <source>
        <dbReference type="EMBL" id="KAI7941120.1"/>
    </source>
</evidence>
<dbReference type="EMBL" id="CM045877">
    <property type="protein sequence ID" value="KAI7941120.1"/>
    <property type="molecule type" value="Genomic_DNA"/>
</dbReference>
<name>A0ACC0DZC2_9BASI</name>
<dbReference type="Proteomes" id="UP001060170">
    <property type="component" value="Chromosome 13"/>
</dbReference>
<protein>
    <submittedName>
        <fullName evidence="1">Uncharacterized protein</fullName>
    </submittedName>
</protein>
<reference evidence="2" key="2">
    <citation type="journal article" date="2018" name="Mol. Plant Microbe Interact.">
        <title>Genome sequence resources for the wheat stripe rust pathogen (Puccinia striiformis f. sp. tritici) and the barley stripe rust pathogen (Puccinia striiformis f. sp. hordei).</title>
        <authorList>
            <person name="Xia C."/>
            <person name="Wang M."/>
            <person name="Yin C."/>
            <person name="Cornejo O.E."/>
            <person name="Hulbert S.H."/>
            <person name="Chen X."/>
        </authorList>
    </citation>
    <scope>NUCLEOTIDE SEQUENCE [LARGE SCALE GENOMIC DNA]</scope>
    <source>
        <strain evidence="2">93-210</strain>
    </source>
</reference>
<keyword evidence="2" id="KW-1185">Reference proteome</keyword>
<evidence type="ECO:0000313" key="2">
    <source>
        <dbReference type="Proteomes" id="UP001060170"/>
    </source>
</evidence>
<proteinExistence type="predicted"/>